<comment type="caution">
    <text evidence="1">The sequence shown here is derived from an EMBL/GenBank/DDBJ whole genome shotgun (WGS) entry which is preliminary data.</text>
</comment>
<dbReference type="InterPro" id="IPR027417">
    <property type="entry name" value="P-loop_NTPase"/>
</dbReference>
<sequence length="571" mass="62985">MSDKRKDPLEILRLLFTDQPDLLRILTLRHLESEGLLGAYREEGGLFASPAVTCVTGRTSAGKTTIGNLLFGRAVMPSTGRMNCTDYIGSLLLRSNLCYIDTPGAGSNENYENITRLALGLPLLGRLPAPTMKVRDYRPDDPDIYDDFTIPAEEWPERSGAYRPDVIVYVIAPHQGFGRDDGHFLEDMLTVHGAKVVICLNRFRRSGVDLFTPENLLDARAEVGKVYRRVFPDGEIQPRFVEMDALGGLGIGDLTREICRTLPAAKLGKVQAVLDGELKEFAARERDRRHRRVLHRIAARLALYTVDQHLGDADVLAEAATAVAQHTAVTFDGMDALAKVDTEIGNLVETEVGKARDLRTESVTTDRVETRERPIYHRTPRIETFESTSYIKDVRHRVVKEKQQKGFFGFVGAYFEAGVDHVAEALGGNLDPESHARINARARERTYDTVERTVAEEYQTPVQRIEQRVTGYDEEIIATVTEVVSVVPEVVGKRSLAGGVPVIELLVGVGHGVRRHLAGDGSGVEACVAAAQQQAELALHPERTRLDRLAHEGGQAEAAIVGVLDDRLAGM</sequence>
<protein>
    <recommendedName>
        <fullName evidence="2">G domain-containing protein</fullName>
    </recommendedName>
</protein>
<name>A0ABQ3W9R2_9ACTN</name>
<dbReference type="Gene3D" id="3.40.50.300">
    <property type="entry name" value="P-loop containing nucleotide triphosphate hydrolases"/>
    <property type="match status" value="1"/>
</dbReference>
<dbReference type="RefSeq" id="WP_204293644.1">
    <property type="nucleotide sequence ID" value="NZ_BAAAGQ010000015.1"/>
</dbReference>
<organism evidence="1">
    <name type="scientific">Actinoplanes campanulatus</name>
    <dbReference type="NCBI Taxonomy" id="113559"/>
    <lineage>
        <taxon>Bacteria</taxon>
        <taxon>Bacillati</taxon>
        <taxon>Actinomycetota</taxon>
        <taxon>Actinomycetes</taxon>
        <taxon>Micromonosporales</taxon>
        <taxon>Micromonosporaceae</taxon>
        <taxon>Actinoplanes</taxon>
    </lineage>
</organism>
<gene>
    <name evidence="1" type="ORF">Aca07nite_03100</name>
</gene>
<accession>A0ABQ3W9R2</accession>
<dbReference type="SUPFAM" id="SSF52540">
    <property type="entry name" value="P-loop containing nucleoside triphosphate hydrolases"/>
    <property type="match status" value="1"/>
</dbReference>
<reference evidence="1" key="1">
    <citation type="submission" date="2021-01" db="EMBL/GenBank/DDBJ databases">
        <title>Whole genome shotgun sequence of Actinoplanes capillaceus NBRC 16408.</title>
        <authorList>
            <person name="Komaki H."/>
            <person name="Tamura T."/>
        </authorList>
    </citation>
    <scope>NUCLEOTIDE SEQUENCE [LARGE SCALE GENOMIC DNA]</scope>
    <source>
        <strain evidence="1">NBRC 16408</strain>
    </source>
</reference>
<proteinExistence type="predicted"/>
<dbReference type="EMBL" id="BOMF01000002">
    <property type="protein sequence ID" value="GID43035.1"/>
    <property type="molecule type" value="Genomic_DNA"/>
</dbReference>
<evidence type="ECO:0008006" key="2">
    <source>
        <dbReference type="Google" id="ProtNLM"/>
    </source>
</evidence>
<evidence type="ECO:0000313" key="1">
    <source>
        <dbReference type="EMBL" id="GID43035.1"/>
    </source>
</evidence>